<feature type="compositionally biased region" description="Polar residues" evidence="1">
    <location>
        <begin position="732"/>
        <end position="741"/>
    </location>
</feature>
<dbReference type="PANTHER" id="PTHR33050:SF7">
    <property type="entry name" value="RIBONUCLEASE H"/>
    <property type="match status" value="1"/>
</dbReference>
<reference evidence="2" key="1">
    <citation type="submission" date="2022-10" db="EMBL/GenBank/DDBJ databases">
        <authorList>
            <person name="Chen Y."/>
            <person name="Dougan E. K."/>
            <person name="Chan C."/>
            <person name="Rhodes N."/>
            <person name="Thang M."/>
        </authorList>
    </citation>
    <scope>NUCLEOTIDE SEQUENCE</scope>
</reference>
<keyword evidence="3" id="KW-0548">Nucleotidyltransferase</keyword>
<dbReference type="InterPro" id="IPR043502">
    <property type="entry name" value="DNA/RNA_pol_sf"/>
</dbReference>
<accession>A0A9P1GNK6</accession>
<protein>
    <submittedName>
        <fullName evidence="3">Reverse transcriptase domain-containing protein</fullName>
    </submittedName>
</protein>
<comment type="caution">
    <text evidence="2">The sequence shown here is derived from an EMBL/GenBank/DDBJ whole genome shotgun (WGS) entry which is preliminary data.</text>
</comment>
<dbReference type="AlphaFoldDB" id="A0A9P1GNK6"/>
<gene>
    <name evidence="2" type="ORF">C1SCF055_LOCUS42683</name>
</gene>
<keyword evidence="3" id="KW-0808">Transferase</keyword>
<dbReference type="Proteomes" id="UP001152797">
    <property type="component" value="Unassembled WGS sequence"/>
</dbReference>
<evidence type="ECO:0000313" key="3">
    <source>
        <dbReference type="EMBL" id="CAL4805398.1"/>
    </source>
</evidence>
<organism evidence="2">
    <name type="scientific">Cladocopium goreaui</name>
    <dbReference type="NCBI Taxonomy" id="2562237"/>
    <lineage>
        <taxon>Eukaryota</taxon>
        <taxon>Sar</taxon>
        <taxon>Alveolata</taxon>
        <taxon>Dinophyceae</taxon>
        <taxon>Suessiales</taxon>
        <taxon>Symbiodiniaceae</taxon>
        <taxon>Cladocopium</taxon>
    </lineage>
</organism>
<evidence type="ECO:0000313" key="4">
    <source>
        <dbReference type="Proteomes" id="UP001152797"/>
    </source>
</evidence>
<name>A0A9P1GNK6_9DINO</name>
<dbReference type="PANTHER" id="PTHR33050">
    <property type="entry name" value="REVERSE TRANSCRIPTASE DOMAIN-CONTAINING PROTEIN"/>
    <property type="match status" value="1"/>
</dbReference>
<evidence type="ECO:0000256" key="1">
    <source>
        <dbReference type="SAM" id="MobiDB-lite"/>
    </source>
</evidence>
<evidence type="ECO:0000313" key="2">
    <source>
        <dbReference type="EMBL" id="CAI4018086.1"/>
    </source>
</evidence>
<keyword evidence="4" id="KW-1185">Reference proteome</keyword>
<reference evidence="3 4" key="2">
    <citation type="submission" date="2024-05" db="EMBL/GenBank/DDBJ databases">
        <authorList>
            <person name="Chen Y."/>
            <person name="Shah S."/>
            <person name="Dougan E. K."/>
            <person name="Thang M."/>
            <person name="Chan C."/>
        </authorList>
    </citation>
    <scope>NUCLEOTIDE SEQUENCE [LARGE SCALE GENOMIC DNA]</scope>
</reference>
<dbReference type="EMBL" id="CAMXCT020006674">
    <property type="protein sequence ID" value="CAL1171461.1"/>
    <property type="molecule type" value="Genomic_DNA"/>
</dbReference>
<keyword evidence="3" id="KW-0695">RNA-directed DNA polymerase</keyword>
<sequence length="749" mass="83608">MLFAGIAEDESFRWISSEIIENATIGEFLQTLTLNEGDSGATEDWQLQVWGTPWTPDEFVDRAVVAGHPAKLHSFLPPLLRDCIEKSLTKSCSQRMAHRAQALKHWLRRSIQLKHQEEELMRTLEPGVAEVLQGKRILVWKEMLQSINYSDMGVVDEFCAGSRLTGQTDLTNLWPSKVTPATMTEGELHAQARLQRDGISFVQVVFFDSEIAHSVWDQTLQEVIRGEAEGPFDLSEVPSDFPLSRRFGVKQNGKIRCVDDFSWSGINAASQPRESPKPHTLDVVAAMISTVMGYAEGDHAWVSRSFDLRSAYRQCAVHPDSRQFSYIVVGDPHTSSLKAFRLKALPFGSVKSVHSFLRIARSLWAILTSVFWVITTNYFDDFVSVADLREAASVDFTVKAVFRLLGWRFAEDGPKAPPFSSSLVALGVQFDVSKLHQGSVSVSNTANRRDELAQALDQAVTSRSLAKLEALRLRGRMQFASGQFYGRLARRCLAVVTQHAYGSESSTLAEAAIHALSRFRDMLVNGVPRMISSKATTTWFIFTDASHEPHEAEPFSGVGGVLVDQFGCRRRFFSEQLSPDLLREINVSQRKTIIYECEFFSVLCAMIVWKDFIHQCNVVIHTDNDAVRDAFIACHTSSANSLPILDAILEAENDAECNSWITRVPTESNIADDPSRLQVDLLMNCGCLRDRIGCSDIWSNIVCKPGNVAKGGGDGPALHTPLEKRRSHCKRGSSQQNLSKQDNGKRTKF</sequence>
<dbReference type="SUPFAM" id="SSF56672">
    <property type="entry name" value="DNA/RNA polymerases"/>
    <property type="match status" value="1"/>
</dbReference>
<proteinExistence type="predicted"/>
<dbReference type="GO" id="GO:0003964">
    <property type="term" value="F:RNA-directed DNA polymerase activity"/>
    <property type="evidence" value="ECO:0007669"/>
    <property type="project" value="UniProtKB-KW"/>
</dbReference>
<dbReference type="InterPro" id="IPR052055">
    <property type="entry name" value="Hepadnavirus_pol/RT"/>
</dbReference>
<dbReference type="OrthoDB" id="445766at2759"/>
<dbReference type="EMBL" id="CAMXCT030006674">
    <property type="protein sequence ID" value="CAL4805398.1"/>
    <property type="molecule type" value="Genomic_DNA"/>
</dbReference>
<feature type="region of interest" description="Disordered" evidence="1">
    <location>
        <begin position="713"/>
        <end position="749"/>
    </location>
</feature>
<dbReference type="EMBL" id="CAMXCT010006674">
    <property type="protein sequence ID" value="CAI4018086.1"/>
    <property type="molecule type" value="Genomic_DNA"/>
</dbReference>